<dbReference type="InterPro" id="IPR050563">
    <property type="entry name" value="4-hydroxybenzoyl-CoA_TE"/>
</dbReference>
<comment type="similarity">
    <text evidence="1">Belongs to the 4-hydroxybenzoyl-CoA thioesterase family.</text>
</comment>
<evidence type="ECO:0000256" key="2">
    <source>
        <dbReference type="ARBA" id="ARBA00022801"/>
    </source>
</evidence>
<dbReference type="Proteomes" id="UP000679749">
    <property type="component" value="Unassembled WGS sequence"/>
</dbReference>
<dbReference type="InterPro" id="IPR029069">
    <property type="entry name" value="HotDog_dom_sf"/>
</dbReference>
<dbReference type="CDD" id="cd00586">
    <property type="entry name" value="4HBT"/>
    <property type="match status" value="1"/>
</dbReference>
<comment type="caution">
    <text evidence="3">The sequence shown here is derived from an EMBL/GenBank/DDBJ whole genome shotgun (WGS) entry which is preliminary data.</text>
</comment>
<dbReference type="RefSeq" id="WP_213118812.1">
    <property type="nucleotide sequence ID" value="NZ_JAGYPF010000003.1"/>
</dbReference>
<accession>A0A942U8R8</accession>
<dbReference type="GO" id="GO:0047617">
    <property type="term" value="F:fatty acyl-CoA hydrolase activity"/>
    <property type="evidence" value="ECO:0007669"/>
    <property type="project" value="TreeGrafter"/>
</dbReference>
<sequence length="149" mass="17395">MRSNEMRFVVNWGDTDKAGIVYYPNFFKWFDIAGHQFFKSCQLAPVKLEEERGIIVPLLDAQCTFEKALFYDDLITIQTKVAEVNRKTLKLRHEVFRDGNRVAHGYEVRGWVQKMPEGIKAVPIPEDVKDILQENIHTKLKENFTSYNA</sequence>
<dbReference type="InterPro" id="IPR006684">
    <property type="entry name" value="YbgC/YbaW"/>
</dbReference>
<dbReference type="EMBL" id="JAGYPF010000003">
    <property type="protein sequence ID" value="MBS4214338.1"/>
    <property type="molecule type" value="Genomic_DNA"/>
</dbReference>
<dbReference type="SUPFAM" id="SSF54637">
    <property type="entry name" value="Thioesterase/thiol ester dehydrase-isomerase"/>
    <property type="match status" value="1"/>
</dbReference>
<dbReference type="PIRSF" id="PIRSF003230">
    <property type="entry name" value="YbgC"/>
    <property type="match status" value="1"/>
</dbReference>
<name>A0A942U8R8_9BACI</name>
<dbReference type="Gene3D" id="3.10.129.10">
    <property type="entry name" value="Hotdog Thioesterase"/>
    <property type="match status" value="1"/>
</dbReference>
<organism evidence="3 4">
    <name type="scientific">Neobacillus rhizophilus</name>
    <dbReference type="NCBI Taxonomy" id="2833579"/>
    <lineage>
        <taxon>Bacteria</taxon>
        <taxon>Bacillati</taxon>
        <taxon>Bacillota</taxon>
        <taxon>Bacilli</taxon>
        <taxon>Bacillales</taxon>
        <taxon>Bacillaceae</taxon>
        <taxon>Neobacillus</taxon>
    </lineage>
</organism>
<dbReference type="PANTHER" id="PTHR31793:SF27">
    <property type="entry name" value="NOVEL THIOESTERASE SUPERFAMILY DOMAIN AND SAPOSIN A-TYPE DOMAIN CONTAINING PROTEIN (0610012H03RIK)"/>
    <property type="match status" value="1"/>
</dbReference>
<evidence type="ECO:0000256" key="1">
    <source>
        <dbReference type="ARBA" id="ARBA00005953"/>
    </source>
</evidence>
<keyword evidence="4" id="KW-1185">Reference proteome</keyword>
<dbReference type="AlphaFoldDB" id="A0A942U8R8"/>
<dbReference type="PANTHER" id="PTHR31793">
    <property type="entry name" value="4-HYDROXYBENZOYL-COA THIOESTERASE FAMILY MEMBER"/>
    <property type="match status" value="1"/>
</dbReference>
<evidence type="ECO:0000313" key="3">
    <source>
        <dbReference type="EMBL" id="MBS4214338.1"/>
    </source>
</evidence>
<proteinExistence type="inferred from homology"/>
<dbReference type="Pfam" id="PF13279">
    <property type="entry name" value="4HBT_2"/>
    <property type="match status" value="1"/>
</dbReference>
<evidence type="ECO:0000313" key="4">
    <source>
        <dbReference type="Proteomes" id="UP000679749"/>
    </source>
</evidence>
<reference evidence="3" key="1">
    <citation type="submission" date="2021-05" db="EMBL/GenBank/DDBJ databases">
        <title>Novel Bacillus species.</title>
        <authorList>
            <person name="Liu G."/>
        </authorList>
    </citation>
    <scope>NUCLEOTIDE SEQUENCE</scope>
    <source>
        <strain evidence="3">FJAT-49825</strain>
    </source>
</reference>
<keyword evidence="2" id="KW-0378">Hydrolase</keyword>
<protein>
    <submittedName>
        <fullName evidence="3">Acyl-CoA thioesterase</fullName>
    </submittedName>
</protein>
<gene>
    <name evidence="3" type="ORF">KHA99_17960</name>
</gene>